<reference evidence="1 2" key="1">
    <citation type="submission" date="2020-08" db="EMBL/GenBank/DDBJ databases">
        <title>Genomic Encyclopedia of Type Strains, Phase IV (KMG-IV): sequencing the most valuable type-strain genomes for metagenomic binning, comparative biology and taxonomic classification.</title>
        <authorList>
            <person name="Goeker M."/>
        </authorList>
    </citation>
    <scope>NUCLEOTIDE SEQUENCE [LARGE SCALE GENOMIC DNA]</scope>
    <source>
        <strain evidence="1 2">DSM 101791</strain>
    </source>
</reference>
<dbReference type="Proteomes" id="UP000525389">
    <property type="component" value="Unassembled WGS sequence"/>
</dbReference>
<protein>
    <submittedName>
        <fullName evidence="1">Uncharacterized protein</fullName>
    </submittedName>
</protein>
<dbReference type="EMBL" id="JACHFN010000005">
    <property type="protein sequence ID" value="MBB5234133.1"/>
    <property type="molecule type" value="Genomic_DNA"/>
</dbReference>
<evidence type="ECO:0000313" key="2">
    <source>
        <dbReference type="Proteomes" id="UP000525389"/>
    </source>
</evidence>
<comment type="caution">
    <text evidence="1">The sequence shown here is derived from an EMBL/GenBank/DDBJ whole genome shotgun (WGS) entry which is preliminary data.</text>
</comment>
<sequence length="33" mass="3886">MTRRPYPSDVDDETYAFLLPYLASSPEHARRCK</sequence>
<name>A0A7W8GEP7_9DEIO</name>
<keyword evidence="2" id="KW-1185">Reference proteome</keyword>
<dbReference type="AlphaFoldDB" id="A0A7W8GEP7"/>
<organism evidence="1 2">
    <name type="scientific">Deinococcus budaensis</name>
    <dbReference type="NCBI Taxonomy" id="1665626"/>
    <lineage>
        <taxon>Bacteria</taxon>
        <taxon>Thermotogati</taxon>
        <taxon>Deinococcota</taxon>
        <taxon>Deinococci</taxon>
        <taxon>Deinococcales</taxon>
        <taxon>Deinococcaceae</taxon>
        <taxon>Deinococcus</taxon>
    </lineage>
</organism>
<gene>
    <name evidence="1" type="ORF">HNQ09_001571</name>
</gene>
<proteinExistence type="predicted"/>
<accession>A0A7W8GEP7</accession>
<evidence type="ECO:0000313" key="1">
    <source>
        <dbReference type="EMBL" id="MBB5234133.1"/>
    </source>
</evidence>